<dbReference type="Proteomes" id="UP000663918">
    <property type="component" value="Chromosome"/>
</dbReference>
<proteinExistence type="predicted"/>
<dbReference type="RefSeq" id="WP_207868368.1">
    <property type="nucleotide sequence ID" value="NZ_CP062222.1"/>
</dbReference>
<accession>A0A975BYK4</accession>
<dbReference type="Pfam" id="PF13466">
    <property type="entry name" value="STAS_2"/>
    <property type="match status" value="1"/>
</dbReference>
<evidence type="ECO:0000259" key="1">
    <source>
        <dbReference type="Pfam" id="PF13466"/>
    </source>
</evidence>
<dbReference type="InterPro" id="IPR058548">
    <property type="entry name" value="MlaB-like_STAS"/>
</dbReference>
<reference evidence="2" key="1">
    <citation type="submission" date="2020-09" db="EMBL/GenBank/DDBJ databases">
        <title>Brevundimonas sp. LVF2 isolated from a puddle in Goettingen, Germany.</title>
        <authorList>
            <person name="Friedrich I."/>
            <person name="Klassen A."/>
            <person name="Hannes N."/>
            <person name="Schneider D."/>
            <person name="Hertel R."/>
            <person name="Daniel R."/>
        </authorList>
    </citation>
    <scope>NUCLEOTIDE SEQUENCE</scope>
    <source>
        <strain evidence="2">LVF2</strain>
    </source>
</reference>
<keyword evidence="3" id="KW-1185">Reference proteome</keyword>
<protein>
    <submittedName>
        <fullName evidence="2">STAS domain-containing protein</fullName>
    </submittedName>
</protein>
<sequence length="92" mass="9729">MTASVVLPPVLDILYAEPLRAELLALRGEPVAVDASAVERLGGLCLQVLISAQQTWARDGQALTINTPSEPFATQWKMYGAALPATVQGEPA</sequence>
<dbReference type="KEGG" id="bgoe:IFJ75_11685"/>
<evidence type="ECO:0000313" key="3">
    <source>
        <dbReference type="Proteomes" id="UP000663918"/>
    </source>
</evidence>
<organism evidence="2 3">
    <name type="scientific">Brevundimonas goettingensis</name>
    <dbReference type="NCBI Taxonomy" id="2774190"/>
    <lineage>
        <taxon>Bacteria</taxon>
        <taxon>Pseudomonadati</taxon>
        <taxon>Pseudomonadota</taxon>
        <taxon>Alphaproteobacteria</taxon>
        <taxon>Caulobacterales</taxon>
        <taxon>Caulobacteraceae</taxon>
        <taxon>Brevundimonas</taxon>
    </lineage>
</organism>
<dbReference type="AlphaFoldDB" id="A0A975BYK4"/>
<feature type="domain" description="MlaB-like STAS" evidence="1">
    <location>
        <begin position="5"/>
        <end position="80"/>
    </location>
</feature>
<name>A0A975BYK4_9CAUL</name>
<evidence type="ECO:0000313" key="2">
    <source>
        <dbReference type="EMBL" id="QTC89953.1"/>
    </source>
</evidence>
<dbReference type="EMBL" id="CP062222">
    <property type="protein sequence ID" value="QTC89953.1"/>
    <property type="molecule type" value="Genomic_DNA"/>
</dbReference>
<gene>
    <name evidence="2" type="ORF">IFJ75_11685</name>
</gene>